<keyword evidence="4" id="KW-0326">Glycosidase</keyword>
<dbReference type="SUPFAM" id="SSF49785">
    <property type="entry name" value="Galactose-binding domain-like"/>
    <property type="match status" value="1"/>
</dbReference>
<evidence type="ECO:0000256" key="3">
    <source>
        <dbReference type="ARBA" id="ARBA00022801"/>
    </source>
</evidence>
<dbReference type="InterPro" id="IPR054593">
    <property type="entry name" value="Beta-mannosidase-like_N2"/>
</dbReference>
<evidence type="ECO:0000256" key="2">
    <source>
        <dbReference type="ARBA" id="ARBA00012754"/>
    </source>
</evidence>
<dbReference type="EMBL" id="JAPWTJ010000005">
    <property type="protein sequence ID" value="KAJ8985912.1"/>
    <property type="molecule type" value="Genomic_DNA"/>
</dbReference>
<dbReference type="PANTHER" id="PTHR43730">
    <property type="entry name" value="BETA-MANNOSIDASE"/>
    <property type="match status" value="1"/>
</dbReference>
<feature type="domain" description="Beta-mannosidase-like galactose-binding" evidence="5">
    <location>
        <begin position="95"/>
        <end position="258"/>
    </location>
</feature>
<dbReference type="InterPro" id="IPR036156">
    <property type="entry name" value="Beta-gal/glucu_dom_sf"/>
</dbReference>
<reference evidence="6" key="1">
    <citation type="journal article" date="2023" name="Insect Mol. Biol.">
        <title>Genome sequencing provides insights into the evolution of gene families encoding plant cell wall-degrading enzymes in longhorned beetles.</title>
        <authorList>
            <person name="Shin N.R."/>
            <person name="Okamura Y."/>
            <person name="Kirsch R."/>
            <person name="Pauchet Y."/>
        </authorList>
    </citation>
    <scope>NUCLEOTIDE SEQUENCE</scope>
    <source>
        <strain evidence="6">MMC_N1</strain>
    </source>
</reference>
<comment type="caution">
    <text evidence="6">The sequence shown here is derived from an EMBL/GenBank/DDBJ whole genome shotgun (WGS) entry which is preliminary data.</text>
</comment>
<dbReference type="InterPro" id="IPR013783">
    <property type="entry name" value="Ig-like_fold"/>
</dbReference>
<evidence type="ECO:0000313" key="7">
    <source>
        <dbReference type="Proteomes" id="UP001162164"/>
    </source>
</evidence>
<evidence type="ECO:0000256" key="4">
    <source>
        <dbReference type="ARBA" id="ARBA00023295"/>
    </source>
</evidence>
<proteinExistence type="predicted"/>
<dbReference type="Gene3D" id="2.60.40.10">
    <property type="entry name" value="Immunoglobulins"/>
    <property type="match status" value="1"/>
</dbReference>
<dbReference type="SUPFAM" id="SSF49303">
    <property type="entry name" value="beta-Galactosidase/glucuronidase domain"/>
    <property type="match status" value="1"/>
</dbReference>
<dbReference type="PANTHER" id="PTHR43730:SF1">
    <property type="entry name" value="BETA-MANNOSIDASE"/>
    <property type="match status" value="1"/>
</dbReference>
<comment type="catalytic activity">
    <reaction evidence="1">
        <text>Hydrolysis of terminal, non-reducing beta-D-mannose residues in beta-D-mannosides.</text>
        <dbReference type="EC" id="3.2.1.25"/>
    </reaction>
</comment>
<evidence type="ECO:0000313" key="6">
    <source>
        <dbReference type="EMBL" id="KAJ8985912.1"/>
    </source>
</evidence>
<sequence>MAHVYARPHHMLQTEEEVLDIVEDDPSTSTREIARQSVIDVLQLTMACRISILIFSVLITFCSSDNILDLGGKWLVKEASGSKYLYVVNMKIWKLLCQGGIYSDLMNNGIIDDIYYGANDDETRWVPRSNWTYYTTFTVHEDLLKFENIKLVFDGLDTFASVFVNDVKVGESINMFVQYVFDIKQDLKVGNNTIEVQFLSPILIAESINAEQNKSYSIPLNCPPNEYRGECHANMIRKMQASFAWDWGPSFPSMGIWKNVYIQAYHETVIRYVVTETIENTDNWVLNIDTYFANNTKQKVDGKVSFLLSLGSVNITRTVDVSESLNEYGDIVLSESMQFSKWFSTLSRAANFMFHAFKEYVNTWWPNGYGGHDLYDLTTTFSTTGESETSTKTNRVGFRTIELVQDTITLV</sequence>
<dbReference type="InterPro" id="IPR050887">
    <property type="entry name" value="Beta-mannosidase_GH2"/>
</dbReference>
<evidence type="ECO:0000259" key="5">
    <source>
        <dbReference type="Pfam" id="PF22666"/>
    </source>
</evidence>
<evidence type="ECO:0000256" key="1">
    <source>
        <dbReference type="ARBA" id="ARBA00000829"/>
    </source>
</evidence>
<organism evidence="6 7">
    <name type="scientific">Molorchus minor</name>
    <dbReference type="NCBI Taxonomy" id="1323400"/>
    <lineage>
        <taxon>Eukaryota</taxon>
        <taxon>Metazoa</taxon>
        <taxon>Ecdysozoa</taxon>
        <taxon>Arthropoda</taxon>
        <taxon>Hexapoda</taxon>
        <taxon>Insecta</taxon>
        <taxon>Pterygota</taxon>
        <taxon>Neoptera</taxon>
        <taxon>Endopterygota</taxon>
        <taxon>Coleoptera</taxon>
        <taxon>Polyphaga</taxon>
        <taxon>Cucujiformia</taxon>
        <taxon>Chrysomeloidea</taxon>
        <taxon>Cerambycidae</taxon>
        <taxon>Lamiinae</taxon>
        <taxon>Monochamini</taxon>
        <taxon>Molorchus</taxon>
    </lineage>
</organism>
<dbReference type="Gene3D" id="2.60.120.260">
    <property type="entry name" value="Galactose-binding domain-like"/>
    <property type="match status" value="1"/>
</dbReference>
<protein>
    <recommendedName>
        <fullName evidence="2">beta-mannosidase</fullName>
        <ecNumber evidence="2">3.2.1.25</ecNumber>
    </recommendedName>
</protein>
<name>A0ABQ9K8Q2_9CUCU</name>
<keyword evidence="7" id="KW-1185">Reference proteome</keyword>
<dbReference type="InterPro" id="IPR008979">
    <property type="entry name" value="Galactose-bd-like_sf"/>
</dbReference>
<dbReference type="Pfam" id="PF22666">
    <property type="entry name" value="Glyco_hydro_2_N2"/>
    <property type="match status" value="1"/>
</dbReference>
<keyword evidence="3" id="KW-0378">Hydrolase</keyword>
<dbReference type="EC" id="3.2.1.25" evidence="2"/>
<accession>A0ABQ9K8Q2</accession>
<gene>
    <name evidence="6" type="ORF">NQ317_010669</name>
</gene>
<dbReference type="Proteomes" id="UP001162164">
    <property type="component" value="Unassembled WGS sequence"/>
</dbReference>